<dbReference type="EMBL" id="CAJOAY010029844">
    <property type="protein sequence ID" value="CAF4415401.1"/>
    <property type="molecule type" value="Genomic_DNA"/>
</dbReference>
<feature type="non-terminal residue" evidence="1">
    <location>
        <position position="104"/>
    </location>
</feature>
<comment type="caution">
    <text evidence="1">The sequence shown here is derived from an EMBL/GenBank/DDBJ whole genome shotgun (WGS) entry which is preliminary data.</text>
</comment>
<proteinExistence type="predicted"/>
<dbReference type="AlphaFoldDB" id="A0A820Q211"/>
<accession>A0A820Q211</accession>
<protein>
    <submittedName>
        <fullName evidence="1">Uncharacterized protein</fullName>
    </submittedName>
</protein>
<name>A0A820Q211_9BILA</name>
<gene>
    <name evidence="1" type="ORF">OKA104_LOCUS52198</name>
</gene>
<dbReference type="Proteomes" id="UP000663881">
    <property type="component" value="Unassembled WGS sequence"/>
</dbReference>
<evidence type="ECO:0000313" key="1">
    <source>
        <dbReference type="EMBL" id="CAF4415401.1"/>
    </source>
</evidence>
<reference evidence="1" key="1">
    <citation type="submission" date="2021-02" db="EMBL/GenBank/DDBJ databases">
        <authorList>
            <person name="Nowell W R."/>
        </authorList>
    </citation>
    <scope>NUCLEOTIDE SEQUENCE</scope>
</reference>
<evidence type="ECO:0000313" key="2">
    <source>
        <dbReference type="Proteomes" id="UP000663881"/>
    </source>
</evidence>
<sequence>MTTIIPPESISVPLILHGILEQVEVKLANSNNTNTSVPNHQDDVGRYLREKLMSLSMEKEHKKEIENLVPKSPFTKTTGSGPTMVYYTDEIKQRLATLNRLAVV</sequence>
<organism evidence="1 2">
    <name type="scientific">Adineta steineri</name>
    <dbReference type="NCBI Taxonomy" id="433720"/>
    <lineage>
        <taxon>Eukaryota</taxon>
        <taxon>Metazoa</taxon>
        <taxon>Spiralia</taxon>
        <taxon>Gnathifera</taxon>
        <taxon>Rotifera</taxon>
        <taxon>Eurotatoria</taxon>
        <taxon>Bdelloidea</taxon>
        <taxon>Adinetida</taxon>
        <taxon>Adinetidae</taxon>
        <taxon>Adineta</taxon>
    </lineage>
</organism>
<feature type="non-terminal residue" evidence="1">
    <location>
        <position position="1"/>
    </location>
</feature>